<dbReference type="Proteomes" id="UP001164706">
    <property type="component" value="Chromosome"/>
</dbReference>
<organism evidence="2 3">
    <name type="scientific">Microcella daejeonensis</name>
    <dbReference type="NCBI Taxonomy" id="2994971"/>
    <lineage>
        <taxon>Bacteria</taxon>
        <taxon>Bacillati</taxon>
        <taxon>Actinomycetota</taxon>
        <taxon>Actinomycetes</taxon>
        <taxon>Micrococcales</taxon>
        <taxon>Microbacteriaceae</taxon>
        <taxon>Microcella</taxon>
    </lineage>
</organism>
<dbReference type="AlphaFoldDB" id="A0A9E8MLM4"/>
<evidence type="ECO:0000313" key="3">
    <source>
        <dbReference type="Proteomes" id="UP001164706"/>
    </source>
</evidence>
<dbReference type="KEGG" id="mdb:OVN18_10695"/>
<dbReference type="RefSeq" id="WP_267780765.1">
    <property type="nucleotide sequence ID" value="NZ_CP113089.1"/>
</dbReference>
<feature type="region of interest" description="Disordered" evidence="1">
    <location>
        <begin position="1"/>
        <end position="21"/>
    </location>
</feature>
<evidence type="ECO:0000256" key="1">
    <source>
        <dbReference type="SAM" id="MobiDB-lite"/>
    </source>
</evidence>
<reference evidence="2" key="1">
    <citation type="submission" date="2022-11" db="EMBL/GenBank/DDBJ databases">
        <title>Description of Microcella daejonensis nov. sp, isolated from riverside soil.</title>
        <authorList>
            <person name="Molina K.M."/>
            <person name="Kim S.B."/>
        </authorList>
    </citation>
    <scope>NUCLEOTIDE SEQUENCE</scope>
    <source>
        <strain evidence="2">MMS21-STM12</strain>
    </source>
</reference>
<dbReference type="EMBL" id="CP113089">
    <property type="protein sequence ID" value="WAB81016.1"/>
    <property type="molecule type" value="Genomic_DNA"/>
</dbReference>
<name>A0A9E8MLM4_9MICO</name>
<feature type="compositionally biased region" description="Low complexity" evidence="1">
    <location>
        <begin position="137"/>
        <end position="146"/>
    </location>
</feature>
<accession>A0A9E8MLM4</accession>
<sequence>MTKRSSLAGLATATTTDDDDTVTDWCADDPTGSIAVVHERLASTGSAPAPLAGPVLDGAVSATVLERVDGLMQQMRHDLHGGHHLEAAALLRERLAACRIELEDAQIEALAEELRDVDHSRARREAAEAEDAESEDAAAAPATSSD</sequence>
<feature type="compositionally biased region" description="Basic and acidic residues" evidence="1">
    <location>
        <begin position="116"/>
        <end position="127"/>
    </location>
</feature>
<protein>
    <submittedName>
        <fullName evidence="2">Uncharacterized protein</fullName>
    </submittedName>
</protein>
<evidence type="ECO:0000313" key="2">
    <source>
        <dbReference type="EMBL" id="WAB81016.1"/>
    </source>
</evidence>
<proteinExistence type="predicted"/>
<keyword evidence="3" id="KW-1185">Reference proteome</keyword>
<gene>
    <name evidence="2" type="ORF">OVN18_10695</name>
</gene>
<feature type="region of interest" description="Disordered" evidence="1">
    <location>
        <begin position="116"/>
        <end position="146"/>
    </location>
</feature>